<dbReference type="Proteomes" id="UP001281003">
    <property type="component" value="Unassembled WGS sequence"/>
</dbReference>
<reference evidence="3" key="2">
    <citation type="submission" date="2023-07" db="EMBL/GenBank/DDBJ databases">
        <authorList>
            <consortium name="Lawrence Berkeley National Laboratory"/>
            <person name="Haridas S."/>
            <person name="Hensen N."/>
            <person name="Bonometti L."/>
            <person name="Westerberg I."/>
            <person name="Brannstrom I.O."/>
            <person name="Guillou S."/>
            <person name="Cros-Aarteil S."/>
            <person name="Calhoun S."/>
            <person name="Kuo A."/>
            <person name="Mondo S."/>
            <person name="Pangilinan J."/>
            <person name="Riley R."/>
            <person name="LaButti K."/>
            <person name="Andreopoulos B."/>
            <person name="Lipzen A."/>
            <person name="Chen C."/>
            <person name="Yanf M."/>
            <person name="Daum C."/>
            <person name="Ng V."/>
            <person name="Clum A."/>
            <person name="Steindorff A."/>
            <person name="Ohm R."/>
            <person name="Martin F."/>
            <person name="Silar P."/>
            <person name="Natvig D."/>
            <person name="Lalanne C."/>
            <person name="Gautier V."/>
            <person name="Ament-velasquez S.L."/>
            <person name="Kruys A."/>
            <person name="Hutchinson M.I."/>
            <person name="Powell A.J."/>
            <person name="Barry K."/>
            <person name="Miller A.N."/>
            <person name="Grigoriev I.V."/>
            <person name="Debuchy R."/>
            <person name="Gladieux P."/>
            <person name="Thoren M.H."/>
            <person name="Johannesson H."/>
        </authorList>
    </citation>
    <scope>NUCLEOTIDE SEQUENCE</scope>
    <source>
        <strain evidence="3">FGSC 1904</strain>
    </source>
</reference>
<sequence length="235" mass="25981">MASCRVAVAWYASIGSSSKWKLGTVTTLTLLASWAILAIQVSLRLCRDGSLPTALFASPATPQQPKRWNKLRNHPHGRGQHAIQTQRPTCPSSATKANGQEDRTYEVSRQWGAGETSDKMPVPTYMIEGSFKQLTLNNDEEAWLKVKLDMHCLSADLLRYSWKVVAFCFPSAIIAAVILITIAHGNNAVINIFYFFAFSGSAGLAFAGLTRQRNSTAEAELRRGVLVARQRQLRQ</sequence>
<evidence type="ECO:0000313" key="4">
    <source>
        <dbReference type="Proteomes" id="UP001281003"/>
    </source>
</evidence>
<protein>
    <recommendedName>
        <fullName evidence="5">Transmembrane protein</fullName>
    </recommendedName>
</protein>
<feature type="region of interest" description="Disordered" evidence="1">
    <location>
        <begin position="74"/>
        <end position="107"/>
    </location>
</feature>
<feature type="transmembrane region" description="Helical" evidence="2">
    <location>
        <begin position="164"/>
        <end position="183"/>
    </location>
</feature>
<dbReference type="EMBL" id="JAUTDP010000002">
    <property type="protein sequence ID" value="KAK3402297.1"/>
    <property type="molecule type" value="Genomic_DNA"/>
</dbReference>
<keyword evidence="2" id="KW-1133">Transmembrane helix</keyword>
<proteinExistence type="predicted"/>
<evidence type="ECO:0000313" key="3">
    <source>
        <dbReference type="EMBL" id="KAK3402297.1"/>
    </source>
</evidence>
<evidence type="ECO:0000256" key="2">
    <source>
        <dbReference type="SAM" id="Phobius"/>
    </source>
</evidence>
<comment type="caution">
    <text evidence="3">The sequence shown here is derived from an EMBL/GenBank/DDBJ whole genome shotgun (WGS) entry which is preliminary data.</text>
</comment>
<keyword evidence="2" id="KW-0472">Membrane</keyword>
<name>A0AAE0PLW2_SORBR</name>
<gene>
    <name evidence="3" type="ORF">B0T20DRAFT_390193</name>
</gene>
<feature type="compositionally biased region" description="Polar residues" evidence="1">
    <location>
        <begin position="82"/>
        <end position="98"/>
    </location>
</feature>
<dbReference type="AlphaFoldDB" id="A0AAE0PLW2"/>
<accession>A0AAE0PLW2</accession>
<keyword evidence="2" id="KW-0812">Transmembrane</keyword>
<reference evidence="3" key="1">
    <citation type="journal article" date="2023" name="Mol. Phylogenet. Evol.">
        <title>Genome-scale phylogeny and comparative genomics of the fungal order Sordariales.</title>
        <authorList>
            <person name="Hensen N."/>
            <person name="Bonometti L."/>
            <person name="Westerberg I."/>
            <person name="Brannstrom I.O."/>
            <person name="Guillou S."/>
            <person name="Cros-Aarteil S."/>
            <person name="Calhoun S."/>
            <person name="Haridas S."/>
            <person name="Kuo A."/>
            <person name="Mondo S."/>
            <person name="Pangilinan J."/>
            <person name="Riley R."/>
            <person name="LaButti K."/>
            <person name="Andreopoulos B."/>
            <person name="Lipzen A."/>
            <person name="Chen C."/>
            <person name="Yan M."/>
            <person name="Daum C."/>
            <person name="Ng V."/>
            <person name="Clum A."/>
            <person name="Steindorff A."/>
            <person name="Ohm R.A."/>
            <person name="Martin F."/>
            <person name="Silar P."/>
            <person name="Natvig D.O."/>
            <person name="Lalanne C."/>
            <person name="Gautier V."/>
            <person name="Ament-Velasquez S.L."/>
            <person name="Kruys A."/>
            <person name="Hutchinson M.I."/>
            <person name="Powell A.J."/>
            <person name="Barry K."/>
            <person name="Miller A.N."/>
            <person name="Grigoriev I.V."/>
            <person name="Debuchy R."/>
            <person name="Gladieux P."/>
            <person name="Hiltunen Thoren M."/>
            <person name="Johannesson H."/>
        </authorList>
    </citation>
    <scope>NUCLEOTIDE SEQUENCE</scope>
    <source>
        <strain evidence="3">FGSC 1904</strain>
    </source>
</reference>
<evidence type="ECO:0008006" key="5">
    <source>
        <dbReference type="Google" id="ProtNLM"/>
    </source>
</evidence>
<organism evidence="3 4">
    <name type="scientific">Sordaria brevicollis</name>
    <dbReference type="NCBI Taxonomy" id="83679"/>
    <lineage>
        <taxon>Eukaryota</taxon>
        <taxon>Fungi</taxon>
        <taxon>Dikarya</taxon>
        <taxon>Ascomycota</taxon>
        <taxon>Pezizomycotina</taxon>
        <taxon>Sordariomycetes</taxon>
        <taxon>Sordariomycetidae</taxon>
        <taxon>Sordariales</taxon>
        <taxon>Sordariaceae</taxon>
        <taxon>Sordaria</taxon>
    </lineage>
</organism>
<feature type="transmembrane region" description="Helical" evidence="2">
    <location>
        <begin position="189"/>
        <end position="209"/>
    </location>
</feature>
<keyword evidence="4" id="KW-1185">Reference proteome</keyword>
<evidence type="ECO:0000256" key="1">
    <source>
        <dbReference type="SAM" id="MobiDB-lite"/>
    </source>
</evidence>